<keyword evidence="3" id="KW-1185">Reference proteome</keyword>
<dbReference type="Proteomes" id="UP000320876">
    <property type="component" value="Unassembled WGS sequence"/>
</dbReference>
<reference evidence="2 3" key="1">
    <citation type="submission" date="2019-06" db="EMBL/GenBank/DDBJ databases">
        <title>Sequencing the genomes of 1000 actinobacteria strains.</title>
        <authorList>
            <person name="Klenk H.-P."/>
        </authorList>
    </citation>
    <scope>NUCLEOTIDE SEQUENCE [LARGE SCALE GENOMIC DNA]</scope>
    <source>
        <strain evidence="2 3">DSM 45679</strain>
    </source>
</reference>
<dbReference type="EMBL" id="VFML01000002">
    <property type="protein sequence ID" value="TQI94278.1"/>
    <property type="molecule type" value="Genomic_DNA"/>
</dbReference>
<evidence type="ECO:0000313" key="3">
    <source>
        <dbReference type="Proteomes" id="UP000320876"/>
    </source>
</evidence>
<evidence type="ECO:0000256" key="1">
    <source>
        <dbReference type="SAM" id="SignalP"/>
    </source>
</evidence>
<feature type="chain" id="PRO_5039100738" description="TAT (Twin-arginine translocation) pathway-exported protein" evidence="1">
    <location>
        <begin position="31"/>
        <end position="215"/>
    </location>
</feature>
<name>A0A542CTY5_AMYCI</name>
<gene>
    <name evidence="2" type="ORF">FB471_6440</name>
</gene>
<proteinExistence type="predicted"/>
<evidence type="ECO:0000313" key="2">
    <source>
        <dbReference type="EMBL" id="TQI94278.1"/>
    </source>
</evidence>
<feature type="signal peptide" evidence="1">
    <location>
        <begin position="1"/>
        <end position="30"/>
    </location>
</feature>
<evidence type="ECO:0008006" key="4">
    <source>
        <dbReference type="Google" id="ProtNLM"/>
    </source>
</evidence>
<organism evidence="2 3">
    <name type="scientific">Amycolatopsis cihanbeyliensis</name>
    <dbReference type="NCBI Taxonomy" id="1128664"/>
    <lineage>
        <taxon>Bacteria</taxon>
        <taxon>Bacillati</taxon>
        <taxon>Actinomycetota</taxon>
        <taxon>Actinomycetes</taxon>
        <taxon>Pseudonocardiales</taxon>
        <taxon>Pseudonocardiaceae</taxon>
        <taxon>Amycolatopsis</taxon>
    </lineage>
</organism>
<accession>A0A542CTY5</accession>
<keyword evidence="1" id="KW-0732">Signal</keyword>
<dbReference type="PROSITE" id="PS51318">
    <property type="entry name" value="TAT"/>
    <property type="match status" value="1"/>
</dbReference>
<dbReference type="InterPro" id="IPR006311">
    <property type="entry name" value="TAT_signal"/>
</dbReference>
<dbReference type="RefSeq" id="WP_142003527.1">
    <property type="nucleotide sequence ID" value="NZ_VFML01000002.1"/>
</dbReference>
<comment type="caution">
    <text evidence="2">The sequence shown here is derived from an EMBL/GenBank/DDBJ whole genome shotgun (WGS) entry which is preliminary data.</text>
</comment>
<protein>
    <recommendedName>
        <fullName evidence="4">TAT (Twin-arginine translocation) pathway-exported protein</fullName>
    </recommendedName>
</protein>
<dbReference type="OrthoDB" id="3631190at2"/>
<dbReference type="AlphaFoldDB" id="A0A542CTY5"/>
<sequence>MTSINRRRFLTLGGATLGGAAVLASAPAIAQAVPATSTWRGTVSGNGWPVLDRDEAERFRIEGSTLSVRLAPAAAPVLLYVARRFLYEIESQVQPGEITGHTTDRHLRAGYESTYLSGSGIAIRPLLYPLGAKDGFFEDQQIVIRDILADCEGIVAWGGDLNPVKESHFHITAPPAGARYQQLVAKLRGWDTDPGKGAGSIDAFAPERLSRAHPN</sequence>